<dbReference type="SUPFAM" id="SSF52943">
    <property type="entry name" value="ATP synthase (F1-ATPase), gamma subunit"/>
    <property type="match status" value="1"/>
</dbReference>
<keyword evidence="9 11" id="KW-0066">ATP synthesis</keyword>
<dbReference type="PANTHER" id="PTHR11693">
    <property type="entry name" value="ATP SYNTHASE GAMMA CHAIN"/>
    <property type="match status" value="1"/>
</dbReference>
<dbReference type="AlphaFoldDB" id="A0A9X1P8D2"/>
<dbReference type="FunFam" id="1.10.287.80:FF:000003">
    <property type="entry name" value="ATP synthase gamma chain, chloroplastic"/>
    <property type="match status" value="1"/>
</dbReference>
<dbReference type="Pfam" id="PF00231">
    <property type="entry name" value="ATP-synt"/>
    <property type="match status" value="1"/>
</dbReference>
<comment type="similarity">
    <text evidence="3 11">Belongs to the ATPase gamma chain family.</text>
</comment>
<dbReference type="InterPro" id="IPR000131">
    <property type="entry name" value="ATP_synth_F1_gsu"/>
</dbReference>
<dbReference type="GO" id="GO:0005886">
    <property type="term" value="C:plasma membrane"/>
    <property type="evidence" value="ECO:0007669"/>
    <property type="project" value="UniProtKB-SubCell"/>
</dbReference>
<dbReference type="GO" id="GO:0046933">
    <property type="term" value="F:proton-transporting ATP synthase activity, rotational mechanism"/>
    <property type="evidence" value="ECO:0007669"/>
    <property type="project" value="UniProtKB-UniRule"/>
</dbReference>
<evidence type="ECO:0000256" key="10">
    <source>
        <dbReference type="ARBA" id="ARBA00060385"/>
    </source>
</evidence>
<name>A0A9X1P8D2_9BACT</name>
<dbReference type="NCBIfam" id="TIGR01146">
    <property type="entry name" value="ATPsyn_F1gamma"/>
    <property type="match status" value="1"/>
</dbReference>
<keyword evidence="7 11" id="KW-0472">Membrane</keyword>
<dbReference type="Proteomes" id="UP001139700">
    <property type="component" value="Unassembled WGS sequence"/>
</dbReference>
<organism evidence="12 13">
    <name type="scientific">Dyadobacter fanqingshengii</name>
    <dbReference type="NCBI Taxonomy" id="2906443"/>
    <lineage>
        <taxon>Bacteria</taxon>
        <taxon>Pseudomonadati</taxon>
        <taxon>Bacteroidota</taxon>
        <taxon>Cytophagia</taxon>
        <taxon>Cytophagales</taxon>
        <taxon>Spirosomataceae</taxon>
        <taxon>Dyadobacter</taxon>
    </lineage>
</organism>
<dbReference type="EMBL" id="JAJTTA010000002">
    <property type="protein sequence ID" value="MCF0039133.1"/>
    <property type="molecule type" value="Genomic_DNA"/>
</dbReference>
<evidence type="ECO:0000313" key="12">
    <source>
        <dbReference type="EMBL" id="MCF0039133.1"/>
    </source>
</evidence>
<gene>
    <name evidence="11 12" type="primary">atpG</name>
    <name evidence="12" type="ORF">LXM24_03480</name>
</gene>
<sequence length="294" mass="32632">MASLKEVRNRIVSVNSTQQITKAMKMVAAAKLRRAQDNIMQMRPYAQKLGDMLTTVSSSSESAVDSPLKTVRPVEKVLIVVVTSDRGLCGAFNTNIVKATLLLIETKYAAQAARGNVEIFAIGKKGAESLAKRGFVVNKTYMDLFTRLNFVAVKQAAEEIMKAFSDGRYDAVDLVYNEFKNVATQIIHTDRYLPIVAEDKTTRTKTAEVNYIFEPTEEEILAELIPKSLKIQLYRAVLESNASEQGARMTAMDKATENAQELLKELKLVYNRTRQAAITTEILEIVGGAEALKN</sequence>
<reference evidence="12" key="1">
    <citation type="submission" date="2021-12" db="EMBL/GenBank/DDBJ databases">
        <title>Novel species in genus Dyadobacter.</title>
        <authorList>
            <person name="Ma C."/>
        </authorList>
    </citation>
    <scope>NUCLEOTIDE SEQUENCE</scope>
    <source>
        <strain evidence="12">CY399</strain>
    </source>
</reference>
<evidence type="ECO:0000256" key="1">
    <source>
        <dbReference type="ARBA" id="ARBA00003456"/>
    </source>
</evidence>
<dbReference type="Gene3D" id="1.10.287.80">
    <property type="entry name" value="ATP synthase, gamma subunit, helix hairpin domain"/>
    <property type="match status" value="1"/>
</dbReference>
<dbReference type="GO" id="GO:0045259">
    <property type="term" value="C:proton-transporting ATP synthase complex"/>
    <property type="evidence" value="ECO:0007669"/>
    <property type="project" value="UniProtKB-KW"/>
</dbReference>
<accession>A0A9X1P8D2</accession>
<keyword evidence="13" id="KW-1185">Reference proteome</keyword>
<dbReference type="InterPro" id="IPR035968">
    <property type="entry name" value="ATP_synth_F1_ATPase_gsu"/>
</dbReference>
<dbReference type="PROSITE" id="PS00153">
    <property type="entry name" value="ATPASE_GAMMA"/>
    <property type="match status" value="1"/>
</dbReference>
<dbReference type="GO" id="GO:0042777">
    <property type="term" value="P:proton motive force-driven plasma membrane ATP synthesis"/>
    <property type="evidence" value="ECO:0007669"/>
    <property type="project" value="UniProtKB-UniRule"/>
</dbReference>
<dbReference type="HAMAP" id="MF_00815">
    <property type="entry name" value="ATP_synth_gamma_bact"/>
    <property type="match status" value="1"/>
</dbReference>
<keyword evidence="5 11" id="KW-0375">Hydrogen ion transport</keyword>
<dbReference type="PRINTS" id="PR00126">
    <property type="entry name" value="ATPASEGAMMA"/>
</dbReference>
<keyword evidence="8 11" id="KW-0139">CF(1)</keyword>
<dbReference type="GO" id="GO:0009579">
    <property type="term" value="C:thylakoid"/>
    <property type="evidence" value="ECO:0007669"/>
    <property type="project" value="UniProtKB-SubCell"/>
</dbReference>
<dbReference type="PANTHER" id="PTHR11693:SF22">
    <property type="entry name" value="ATP SYNTHASE SUBUNIT GAMMA, MITOCHONDRIAL"/>
    <property type="match status" value="1"/>
</dbReference>
<evidence type="ECO:0000256" key="3">
    <source>
        <dbReference type="ARBA" id="ARBA00007681"/>
    </source>
</evidence>
<keyword evidence="6 11" id="KW-0406">Ion transport</keyword>
<evidence type="ECO:0000256" key="2">
    <source>
        <dbReference type="ARBA" id="ARBA00004170"/>
    </source>
</evidence>
<evidence type="ECO:0000256" key="4">
    <source>
        <dbReference type="ARBA" id="ARBA00022448"/>
    </source>
</evidence>
<dbReference type="Gene3D" id="3.40.1380.10">
    <property type="match status" value="1"/>
</dbReference>
<comment type="function">
    <text evidence="1 11">Produces ATP from ADP in the presence of a proton gradient across the membrane. The gamma chain is believed to be important in regulating ATPase activity and the flow of protons through the CF(0) complex.</text>
</comment>
<dbReference type="InterPro" id="IPR023632">
    <property type="entry name" value="ATP_synth_F1_gsu_CS"/>
</dbReference>
<evidence type="ECO:0000256" key="11">
    <source>
        <dbReference type="HAMAP-Rule" id="MF_00815"/>
    </source>
</evidence>
<keyword evidence="11" id="KW-1003">Cell membrane</keyword>
<proteinExistence type="inferred from homology"/>
<keyword evidence="4 11" id="KW-0813">Transport</keyword>
<dbReference type="RefSeq" id="WP_234611612.1">
    <property type="nucleotide sequence ID" value="NZ_CP098806.1"/>
</dbReference>
<comment type="subcellular location">
    <subcellularLocation>
        <location evidence="11">Cell membrane</location>
        <topology evidence="11">Peripheral membrane protein</topology>
    </subcellularLocation>
    <subcellularLocation>
        <location evidence="2">Membrane</location>
        <topology evidence="2">Peripheral membrane protein</topology>
    </subcellularLocation>
    <subcellularLocation>
        <location evidence="10">Thylakoid</location>
    </subcellularLocation>
</comment>
<evidence type="ECO:0000256" key="8">
    <source>
        <dbReference type="ARBA" id="ARBA00023196"/>
    </source>
</evidence>
<comment type="subunit">
    <text evidence="11">F-type ATPases have 2 components, CF(1) - the catalytic core - and CF(0) - the membrane proton channel. CF(1) has five subunits: alpha(3), beta(3), gamma(1), delta(1), epsilon(1). CF(0) has three main subunits: a, b and c.</text>
</comment>
<evidence type="ECO:0000313" key="13">
    <source>
        <dbReference type="Proteomes" id="UP001139700"/>
    </source>
</evidence>
<evidence type="ECO:0000256" key="9">
    <source>
        <dbReference type="ARBA" id="ARBA00023310"/>
    </source>
</evidence>
<evidence type="ECO:0000256" key="5">
    <source>
        <dbReference type="ARBA" id="ARBA00022781"/>
    </source>
</evidence>
<dbReference type="GO" id="GO:0005524">
    <property type="term" value="F:ATP binding"/>
    <property type="evidence" value="ECO:0007669"/>
    <property type="project" value="UniProtKB-UniRule"/>
</dbReference>
<evidence type="ECO:0000256" key="6">
    <source>
        <dbReference type="ARBA" id="ARBA00023065"/>
    </source>
</evidence>
<evidence type="ECO:0000256" key="7">
    <source>
        <dbReference type="ARBA" id="ARBA00023136"/>
    </source>
</evidence>
<protein>
    <recommendedName>
        <fullName evidence="11">ATP synthase gamma chain</fullName>
    </recommendedName>
    <alternativeName>
        <fullName evidence="11">ATP synthase F1 sector gamma subunit</fullName>
    </alternativeName>
    <alternativeName>
        <fullName evidence="11">F-ATPase gamma subunit</fullName>
    </alternativeName>
</protein>
<dbReference type="CDD" id="cd12151">
    <property type="entry name" value="F1-ATPase_gamma"/>
    <property type="match status" value="1"/>
</dbReference>
<comment type="caution">
    <text evidence="12">The sequence shown here is derived from an EMBL/GenBank/DDBJ whole genome shotgun (WGS) entry which is preliminary data.</text>
</comment>